<accession>A0A139JYQ7</accession>
<comment type="caution">
    <text evidence="6">The sequence shown here is derived from an EMBL/GenBank/DDBJ whole genome shotgun (WGS) entry which is preliminary data.</text>
</comment>
<proteinExistence type="predicted"/>
<dbReference type="EMBL" id="QSEE01000021">
    <property type="protein sequence ID" value="RGZ45467.1"/>
    <property type="molecule type" value="Genomic_DNA"/>
</dbReference>
<name>A0A139JYQ7_BACUN</name>
<evidence type="ECO:0000313" key="5">
    <source>
        <dbReference type="EMBL" id="KAB4245231.1"/>
    </source>
</evidence>
<evidence type="ECO:0000313" key="11">
    <source>
        <dbReference type="Proteomes" id="UP000431575"/>
    </source>
</evidence>
<evidence type="ECO:0000313" key="14">
    <source>
        <dbReference type="Proteomes" id="UP000441711"/>
    </source>
</evidence>
<dbReference type="Proteomes" id="UP000431575">
    <property type="component" value="Unassembled WGS sequence"/>
</dbReference>
<dbReference type="EC" id="2.4.-.-" evidence="6"/>
<evidence type="ECO:0000313" key="4">
    <source>
        <dbReference type="EMBL" id="KAB4182699.1"/>
    </source>
</evidence>
<dbReference type="Proteomes" id="UP000283766">
    <property type="component" value="Unassembled WGS sequence"/>
</dbReference>
<evidence type="ECO:0000313" key="1">
    <source>
        <dbReference type="EMBL" id="KAB4110627.1"/>
    </source>
</evidence>
<evidence type="ECO:0000313" key="3">
    <source>
        <dbReference type="EMBL" id="KAB4125569.1"/>
    </source>
</evidence>
<dbReference type="EMBL" id="JAQNSI010000485">
    <property type="protein sequence ID" value="MDC1902426.1"/>
    <property type="molecule type" value="Genomic_DNA"/>
</dbReference>
<dbReference type="SUPFAM" id="SSF53756">
    <property type="entry name" value="UDP-Glycosyltransferase/glycogen phosphorylase"/>
    <property type="match status" value="1"/>
</dbReference>
<evidence type="ECO:0000313" key="16">
    <source>
        <dbReference type="Proteomes" id="UP001222603"/>
    </source>
</evidence>
<dbReference type="EMBL" id="WCTM01000002">
    <property type="protein sequence ID" value="KAB4245231.1"/>
    <property type="molecule type" value="Genomic_DNA"/>
</dbReference>
<keyword evidence="6" id="KW-0808">Transferase</keyword>
<evidence type="ECO:0000313" key="2">
    <source>
        <dbReference type="EMBL" id="KAB4112946.1"/>
    </source>
</evidence>
<dbReference type="EMBL" id="WCUQ01000004">
    <property type="protein sequence ID" value="KAB4125569.1"/>
    <property type="molecule type" value="Genomic_DNA"/>
</dbReference>
<dbReference type="Proteomes" id="UP000434462">
    <property type="component" value="Unassembled WGS sequence"/>
</dbReference>
<dbReference type="EMBL" id="WCUP01000003">
    <property type="protein sequence ID" value="KAB4110627.1"/>
    <property type="molecule type" value="Genomic_DNA"/>
</dbReference>
<dbReference type="AlphaFoldDB" id="A0A139JYQ7"/>
<dbReference type="Proteomes" id="UP001222603">
    <property type="component" value="Unassembled WGS sequence"/>
</dbReference>
<evidence type="ECO:0000313" key="13">
    <source>
        <dbReference type="Proteomes" id="UP000438773"/>
    </source>
</evidence>
<evidence type="ECO:0000313" key="6">
    <source>
        <dbReference type="EMBL" id="MDC1902426.1"/>
    </source>
</evidence>
<reference evidence="11 12" key="2">
    <citation type="journal article" date="2019" name="Nat. Med.">
        <title>A library of human gut bacterial isolates paired with longitudinal multiomics data enables mechanistic microbiome research.</title>
        <authorList>
            <person name="Poyet M."/>
            <person name="Groussin M."/>
            <person name="Gibbons S.M."/>
            <person name="Avila-Pacheco J."/>
            <person name="Jiang X."/>
            <person name="Kearney S.M."/>
            <person name="Perrotta A.R."/>
            <person name="Berdy B."/>
            <person name="Zhao S."/>
            <person name="Lieberman T.D."/>
            <person name="Swanson P.K."/>
            <person name="Smith M."/>
            <person name="Roesemann S."/>
            <person name="Alexander J.E."/>
            <person name="Rich S.A."/>
            <person name="Livny J."/>
            <person name="Vlamakis H."/>
            <person name="Clish C."/>
            <person name="Bullock K."/>
            <person name="Deik A."/>
            <person name="Scott J."/>
            <person name="Pierce K.A."/>
            <person name="Xavier R.J."/>
            <person name="Alm E.J."/>
        </authorList>
    </citation>
    <scope>NUCLEOTIDE SEQUENCE [LARGE SCALE GENOMIC DNA]</scope>
    <source>
        <strain evidence="4 15">BIOML-A21</strain>
        <strain evidence="1 14">BIOML-A36</strain>
        <strain evidence="3 13">BIOML-A37</strain>
        <strain evidence="2 12">BIOML-A38</strain>
        <strain evidence="5 11">BIOML-A6</strain>
    </source>
</reference>
<evidence type="ECO:0000313" key="15">
    <source>
        <dbReference type="Proteomes" id="UP000442334"/>
    </source>
</evidence>
<evidence type="ECO:0000313" key="12">
    <source>
        <dbReference type="Proteomes" id="UP000434462"/>
    </source>
</evidence>
<dbReference type="Pfam" id="PF13692">
    <property type="entry name" value="Glyco_trans_1_4"/>
    <property type="match status" value="1"/>
</dbReference>
<dbReference type="EMBL" id="WCUA01000024">
    <property type="protein sequence ID" value="KAB4182699.1"/>
    <property type="molecule type" value="Genomic_DNA"/>
</dbReference>
<protein>
    <submittedName>
        <fullName evidence="1 6">Glycosyltransferase</fullName>
        <ecNumber evidence="6">2.4.-.-</ecNumber>
    </submittedName>
</protein>
<dbReference type="Proteomes" id="UP000283684">
    <property type="component" value="Unassembled WGS sequence"/>
</dbReference>
<dbReference type="Gene3D" id="3.40.50.2000">
    <property type="entry name" value="Glycogen Phosphorylase B"/>
    <property type="match status" value="1"/>
</dbReference>
<keyword evidence="6" id="KW-0328">Glycosyltransferase</keyword>
<dbReference type="RefSeq" id="WP_061412369.1">
    <property type="nucleotide sequence ID" value="NZ_CAKOCG010000011.1"/>
</dbReference>
<dbReference type="Proteomes" id="UP000442334">
    <property type="component" value="Unassembled WGS sequence"/>
</dbReference>
<dbReference type="GO" id="GO:0016757">
    <property type="term" value="F:glycosyltransferase activity"/>
    <property type="evidence" value="ECO:0007669"/>
    <property type="project" value="UniProtKB-KW"/>
</dbReference>
<dbReference type="Proteomes" id="UP000441711">
    <property type="component" value="Unassembled WGS sequence"/>
</dbReference>
<evidence type="ECO:0000313" key="7">
    <source>
        <dbReference type="EMBL" id="RGZ45467.1"/>
    </source>
</evidence>
<evidence type="ECO:0000313" key="9">
    <source>
        <dbReference type="Proteomes" id="UP000283684"/>
    </source>
</evidence>
<sequence length="402" mass="46011">MADFIITSLQSWDIEIGSTIKNTASEIAKKHRVLYLNPPMDIATRLRIAAGKGPLSPTGHRQLEVIQSKSAPLRQINENLWVLDCPFIIHSVGQLPTWLFNCLNRRNCKKIGNWIVQQADVLGFKDYTHLIDTDLFRSLHLKEYICPAISIYYRRDYVIGFPYWRKHGPRCEEMLVRQSDIVLANSSYFAEQLRPLNRHTYVLNTGVNLELYDATRHWDKPTDMQNIPSPIVGYTGAIIESRLDSELLYNIARQLPDYSFIFVGPEDEHFQKHLLHNLKNVFFTGRKEVEELPKYIQHFDICINPQILNSITDGNYPLKIDEYLAMGKPIVATSTHTMRSIFAGHTHLAVSTEEWIIALKAAANEAGNPKLANARIAFAHTHSWGHSVQTIYNAITGYVTKK</sequence>
<dbReference type="PANTHER" id="PTHR45947:SF3">
    <property type="entry name" value="SULFOQUINOVOSYL TRANSFERASE SQD2"/>
    <property type="match status" value="1"/>
</dbReference>
<dbReference type="EMBL" id="WCUR01000079">
    <property type="protein sequence ID" value="KAB4112946.1"/>
    <property type="molecule type" value="Genomic_DNA"/>
</dbReference>
<reference evidence="9 10" key="1">
    <citation type="submission" date="2018-08" db="EMBL/GenBank/DDBJ databases">
        <title>A genome reference for cultivated species of the human gut microbiota.</title>
        <authorList>
            <person name="Zou Y."/>
            <person name="Xue W."/>
            <person name="Luo G."/>
        </authorList>
    </citation>
    <scope>NUCLEOTIDE SEQUENCE [LARGE SCALE GENOMIC DNA]</scope>
    <source>
        <strain evidence="8 10">AM18-14LB</strain>
        <strain evidence="7 9">AM50-4</strain>
    </source>
</reference>
<reference evidence="6" key="3">
    <citation type="submission" date="2022-10" db="EMBL/GenBank/DDBJ databases">
        <title>Human gut microbiome strain richness.</title>
        <authorList>
            <person name="Chen-Liaw A."/>
        </authorList>
    </citation>
    <scope>NUCLEOTIDE SEQUENCE</scope>
    <source>
        <strain evidence="6">1001713st1_F9_1001713B170221_170320</strain>
    </source>
</reference>
<evidence type="ECO:0000313" key="8">
    <source>
        <dbReference type="EMBL" id="RHH29913.1"/>
    </source>
</evidence>
<gene>
    <name evidence="8" type="ORF">DW216_13535</name>
    <name evidence="7" type="ORF">DW988_17620</name>
    <name evidence="5" type="ORF">GAP41_02925</name>
    <name evidence="4" type="ORF">GAQ34_17610</name>
    <name evidence="1" type="ORF">GAQ70_04195</name>
    <name evidence="2" type="ORF">GAQ72_16950</name>
    <name evidence="3" type="ORF">GAQ75_07230</name>
    <name evidence="6" type="ORF">POZ10_17600</name>
</gene>
<dbReference type="InterPro" id="IPR050194">
    <property type="entry name" value="Glycosyltransferase_grp1"/>
</dbReference>
<dbReference type="Proteomes" id="UP000438773">
    <property type="component" value="Unassembled WGS sequence"/>
</dbReference>
<dbReference type="EMBL" id="QRJL01000008">
    <property type="protein sequence ID" value="RHH29913.1"/>
    <property type="molecule type" value="Genomic_DNA"/>
</dbReference>
<evidence type="ECO:0000313" key="10">
    <source>
        <dbReference type="Proteomes" id="UP000283766"/>
    </source>
</evidence>
<dbReference type="PANTHER" id="PTHR45947">
    <property type="entry name" value="SULFOQUINOVOSYL TRANSFERASE SQD2"/>
    <property type="match status" value="1"/>
</dbReference>
<organism evidence="6 16">
    <name type="scientific">Bacteroides uniformis</name>
    <dbReference type="NCBI Taxonomy" id="820"/>
    <lineage>
        <taxon>Bacteria</taxon>
        <taxon>Pseudomonadati</taxon>
        <taxon>Bacteroidota</taxon>
        <taxon>Bacteroidia</taxon>
        <taxon>Bacteroidales</taxon>
        <taxon>Bacteroidaceae</taxon>
        <taxon>Bacteroides</taxon>
    </lineage>
</organism>